<dbReference type="AlphaFoldDB" id="A0A1B0CSZ1"/>
<comment type="similarity">
    <text evidence="1">Belongs to the short-chain dehydrogenases/reductases (SDR) family.</text>
</comment>
<dbReference type="PANTHER" id="PTHR43115:SF4">
    <property type="entry name" value="DEHYDROGENASE_REDUCTASE SDR FAMILY MEMBER 11"/>
    <property type="match status" value="1"/>
</dbReference>
<accession>A0A1B0CSZ1</accession>
<reference evidence="3" key="1">
    <citation type="submission" date="2020-05" db="UniProtKB">
        <authorList>
            <consortium name="EnsemblMetazoa"/>
        </authorList>
    </citation>
    <scope>IDENTIFICATION</scope>
    <source>
        <strain evidence="3">Jacobina</strain>
    </source>
</reference>
<dbReference type="EnsemblMetazoa" id="LLOJ007990-RA">
    <property type="protein sequence ID" value="LLOJ007990-PA"/>
    <property type="gene ID" value="LLOJ007990"/>
</dbReference>
<keyword evidence="2" id="KW-0560">Oxidoreductase</keyword>
<evidence type="ECO:0000313" key="4">
    <source>
        <dbReference type="Proteomes" id="UP000092461"/>
    </source>
</evidence>
<dbReference type="GO" id="GO:0016491">
    <property type="term" value="F:oxidoreductase activity"/>
    <property type="evidence" value="ECO:0007669"/>
    <property type="project" value="UniProtKB-KW"/>
</dbReference>
<proteinExistence type="inferred from homology"/>
<evidence type="ECO:0000313" key="3">
    <source>
        <dbReference type="EnsemblMetazoa" id="LLOJ007990-PA"/>
    </source>
</evidence>
<evidence type="ECO:0008006" key="5">
    <source>
        <dbReference type="Google" id="ProtNLM"/>
    </source>
</evidence>
<dbReference type="EMBL" id="AJWK01026790">
    <property type="status" value="NOT_ANNOTATED_CDS"/>
    <property type="molecule type" value="Genomic_DNA"/>
</dbReference>
<dbReference type="PANTHER" id="PTHR43115">
    <property type="entry name" value="DEHYDROGENASE/REDUCTASE SDR FAMILY MEMBER 11"/>
    <property type="match status" value="1"/>
</dbReference>
<dbReference type="VEuPathDB" id="VectorBase:LLOJ007990"/>
<dbReference type="SUPFAM" id="SSF51735">
    <property type="entry name" value="NAD(P)-binding Rossmann-fold domains"/>
    <property type="match status" value="1"/>
</dbReference>
<sequence>MSSFRILHFKQFLAKSFTTKYGVTALTESFRQEFIKEKSGVKISSISPGRVKTEITPSYSDENIEGKPHLMPADISAAVLYTLGTPPNVNVKELLISPTESFY</sequence>
<keyword evidence="4" id="KW-1185">Reference proteome</keyword>
<dbReference type="Proteomes" id="UP000092461">
    <property type="component" value="Unassembled WGS sequence"/>
</dbReference>
<evidence type="ECO:0000256" key="1">
    <source>
        <dbReference type="ARBA" id="ARBA00006484"/>
    </source>
</evidence>
<name>A0A1B0CSZ1_LUTLO</name>
<dbReference type="Gene3D" id="3.40.50.720">
    <property type="entry name" value="NAD(P)-binding Rossmann-like Domain"/>
    <property type="match status" value="1"/>
</dbReference>
<organism evidence="3 4">
    <name type="scientific">Lutzomyia longipalpis</name>
    <name type="common">Sand fly</name>
    <dbReference type="NCBI Taxonomy" id="7200"/>
    <lineage>
        <taxon>Eukaryota</taxon>
        <taxon>Metazoa</taxon>
        <taxon>Ecdysozoa</taxon>
        <taxon>Arthropoda</taxon>
        <taxon>Hexapoda</taxon>
        <taxon>Insecta</taxon>
        <taxon>Pterygota</taxon>
        <taxon>Neoptera</taxon>
        <taxon>Endopterygota</taxon>
        <taxon>Diptera</taxon>
        <taxon>Nematocera</taxon>
        <taxon>Psychodoidea</taxon>
        <taxon>Psychodidae</taxon>
        <taxon>Lutzomyia</taxon>
        <taxon>Lutzomyia</taxon>
    </lineage>
</organism>
<protein>
    <recommendedName>
        <fullName evidence="5">Dehydrogenase</fullName>
    </recommendedName>
</protein>
<evidence type="ECO:0000256" key="2">
    <source>
        <dbReference type="ARBA" id="ARBA00023002"/>
    </source>
</evidence>
<dbReference type="InterPro" id="IPR036291">
    <property type="entry name" value="NAD(P)-bd_dom_sf"/>
</dbReference>
<dbReference type="VEuPathDB" id="VectorBase:LLONM1_011053"/>